<dbReference type="GO" id="GO:0016567">
    <property type="term" value="P:protein ubiquitination"/>
    <property type="evidence" value="ECO:0007669"/>
    <property type="project" value="TreeGrafter"/>
</dbReference>
<proteinExistence type="predicted"/>
<evidence type="ECO:0000256" key="2">
    <source>
        <dbReference type="ARBA" id="ARBA00022771"/>
    </source>
</evidence>
<dbReference type="PROSITE" id="PS50089">
    <property type="entry name" value="ZF_RING_2"/>
    <property type="match status" value="1"/>
</dbReference>
<evidence type="ECO:0000256" key="3">
    <source>
        <dbReference type="ARBA" id="ARBA00022833"/>
    </source>
</evidence>
<name>A0A183C5Q6_GLOPA</name>
<evidence type="ECO:0000313" key="6">
    <source>
        <dbReference type="Proteomes" id="UP000050741"/>
    </source>
</evidence>
<sequence>MWDREAALEQRIRERYYTFRAELKQLRQSSIETGDLDNYEHCLATDAAINAFCQELIDLASQDANADVDEQIRKHKEVIEREERGLAEQQRWRNFAYEQRDEEASFDRRYNPQAAWGLSDEIRRLNLEHQQTVEALRAQHMYAEFDCESEDEDERDAEFDCSWEEQEDEEQCNLNDDVFDNEGRATPVNDRLHQFSALMQPDPEAVRAHEIIEQRLGFSEGDYVEEVVATGKKNEDTGPDPHPHFTSLDMHILNRETAHNWHKEQKVCEICREPLLRGDLITELPCHPSAKHVFHTICLRRWLATNRTCPFCRTPVDIAPLIPPNAAHLRAFNEYVAEESQHATTLRVPDNDFVIRAWREYEQLRRGERDEYGSTIRPPMAPRRALQQVLQRIRGGRFDQFGGQQLEWDASDPRNDAAVGLNICETLLHERMLEDEEKEKNR</sequence>
<dbReference type="WBParaSite" id="GPLIN_000820100">
    <property type="protein sequence ID" value="GPLIN_000820100"/>
    <property type="gene ID" value="GPLIN_000820100"/>
</dbReference>
<protein>
    <submittedName>
        <fullName evidence="7">RING-type domain-containing protein</fullName>
    </submittedName>
</protein>
<reference evidence="7" key="3">
    <citation type="submission" date="2016-06" db="UniProtKB">
        <authorList>
            <consortium name="WormBaseParasite"/>
        </authorList>
    </citation>
    <scope>IDENTIFICATION</scope>
</reference>
<evidence type="ECO:0000256" key="1">
    <source>
        <dbReference type="ARBA" id="ARBA00022723"/>
    </source>
</evidence>
<reference evidence="6" key="2">
    <citation type="submission" date="2014-05" db="EMBL/GenBank/DDBJ databases">
        <title>The genome and life-stage specific transcriptomes of Globodera pallida elucidate key aspects of plant parasitism by a cyst nematode.</title>
        <authorList>
            <person name="Cotton J.A."/>
            <person name="Lilley C.J."/>
            <person name="Jones L.M."/>
            <person name="Kikuchi T."/>
            <person name="Reid A.J."/>
            <person name="Thorpe P."/>
            <person name="Tsai I.J."/>
            <person name="Beasley H."/>
            <person name="Blok V."/>
            <person name="Cock P.J.A."/>
            <person name="Van den Akker S.E."/>
            <person name="Holroyd N."/>
            <person name="Hunt M."/>
            <person name="Mantelin S."/>
            <person name="Naghra H."/>
            <person name="Pain A."/>
            <person name="Palomares-Rius J.E."/>
            <person name="Zarowiecki M."/>
            <person name="Berriman M."/>
            <person name="Jones J.T."/>
            <person name="Urwin P.E."/>
        </authorList>
    </citation>
    <scope>NUCLEOTIDE SEQUENCE [LARGE SCALE GENOMIC DNA]</scope>
    <source>
        <strain evidence="6">Lindley</strain>
    </source>
</reference>
<keyword evidence="2 4" id="KW-0863">Zinc-finger</keyword>
<accession>A0A183C5Q6</accession>
<evidence type="ECO:0000256" key="4">
    <source>
        <dbReference type="PROSITE-ProRule" id="PRU00175"/>
    </source>
</evidence>
<feature type="domain" description="RING-type" evidence="5">
    <location>
        <begin position="268"/>
        <end position="313"/>
    </location>
</feature>
<evidence type="ECO:0000259" key="5">
    <source>
        <dbReference type="PROSITE" id="PS50089"/>
    </source>
</evidence>
<dbReference type="Proteomes" id="UP000050741">
    <property type="component" value="Unassembled WGS sequence"/>
</dbReference>
<keyword evidence="1" id="KW-0479">Metal-binding</keyword>
<keyword evidence="3" id="KW-0862">Zinc</keyword>
<evidence type="ECO:0000313" key="7">
    <source>
        <dbReference type="WBParaSite" id="GPLIN_000820100"/>
    </source>
</evidence>
<dbReference type="PANTHER" id="PTHR45969:SF69">
    <property type="entry name" value="FINGER DOMAIN PROTEIN, PUTATIVE (AFU_ORTHOLOGUE AFUA_3G12190)-RELATED"/>
    <property type="match status" value="1"/>
</dbReference>
<dbReference type="Pfam" id="PF13639">
    <property type="entry name" value="zf-RING_2"/>
    <property type="match status" value="1"/>
</dbReference>
<dbReference type="PANTHER" id="PTHR45969">
    <property type="entry name" value="RING ZINC FINGER PROTEIN-RELATED"/>
    <property type="match status" value="1"/>
</dbReference>
<dbReference type="GO" id="GO:0061630">
    <property type="term" value="F:ubiquitin protein ligase activity"/>
    <property type="evidence" value="ECO:0007669"/>
    <property type="project" value="TreeGrafter"/>
</dbReference>
<dbReference type="InterPro" id="IPR001841">
    <property type="entry name" value="Znf_RING"/>
</dbReference>
<dbReference type="AlphaFoldDB" id="A0A183C5Q6"/>
<dbReference type="SUPFAM" id="SSF57850">
    <property type="entry name" value="RING/U-box"/>
    <property type="match status" value="1"/>
</dbReference>
<dbReference type="GO" id="GO:0008270">
    <property type="term" value="F:zinc ion binding"/>
    <property type="evidence" value="ECO:0007669"/>
    <property type="project" value="UniProtKB-KW"/>
</dbReference>
<reference evidence="6" key="1">
    <citation type="submission" date="2013-12" db="EMBL/GenBank/DDBJ databases">
        <authorList>
            <person name="Aslett M."/>
        </authorList>
    </citation>
    <scope>NUCLEOTIDE SEQUENCE [LARGE SCALE GENOMIC DNA]</scope>
    <source>
        <strain evidence="6">Lindley</strain>
    </source>
</reference>
<organism evidence="6 7">
    <name type="scientific">Globodera pallida</name>
    <name type="common">Potato cyst nematode worm</name>
    <name type="synonym">Heterodera pallida</name>
    <dbReference type="NCBI Taxonomy" id="36090"/>
    <lineage>
        <taxon>Eukaryota</taxon>
        <taxon>Metazoa</taxon>
        <taxon>Ecdysozoa</taxon>
        <taxon>Nematoda</taxon>
        <taxon>Chromadorea</taxon>
        <taxon>Rhabditida</taxon>
        <taxon>Tylenchina</taxon>
        <taxon>Tylenchomorpha</taxon>
        <taxon>Tylenchoidea</taxon>
        <taxon>Heteroderidae</taxon>
        <taxon>Heteroderinae</taxon>
        <taxon>Globodera</taxon>
    </lineage>
</organism>
<keyword evidence="6" id="KW-1185">Reference proteome</keyword>
<dbReference type="Gene3D" id="3.30.40.10">
    <property type="entry name" value="Zinc/RING finger domain, C3HC4 (zinc finger)"/>
    <property type="match status" value="1"/>
</dbReference>
<dbReference type="InterPro" id="IPR013083">
    <property type="entry name" value="Znf_RING/FYVE/PHD"/>
</dbReference>